<feature type="compositionally biased region" description="Polar residues" evidence="1">
    <location>
        <begin position="15"/>
        <end position="33"/>
    </location>
</feature>
<name>A0A8S9Q0P6_BRACR</name>
<evidence type="ECO:0000256" key="1">
    <source>
        <dbReference type="SAM" id="MobiDB-lite"/>
    </source>
</evidence>
<dbReference type="EMBL" id="QGKX02001347">
    <property type="protein sequence ID" value="KAF3526579.1"/>
    <property type="molecule type" value="Genomic_DNA"/>
</dbReference>
<proteinExistence type="predicted"/>
<accession>A0A8S9Q0P6</accession>
<evidence type="ECO:0000313" key="2">
    <source>
        <dbReference type="EMBL" id="KAF3526579.1"/>
    </source>
</evidence>
<protein>
    <submittedName>
        <fullName evidence="2">Uncharacterized protein</fullName>
    </submittedName>
</protein>
<reference evidence="2" key="1">
    <citation type="submission" date="2019-12" db="EMBL/GenBank/DDBJ databases">
        <title>Genome sequencing and annotation of Brassica cretica.</title>
        <authorList>
            <person name="Studholme D.J."/>
            <person name="Sarris P."/>
        </authorList>
    </citation>
    <scope>NUCLEOTIDE SEQUENCE</scope>
    <source>
        <strain evidence="2">PFS-109/04</strain>
        <tissue evidence="2">Leaf</tissue>
    </source>
</reference>
<evidence type="ECO:0000313" key="3">
    <source>
        <dbReference type="Proteomes" id="UP000712600"/>
    </source>
</evidence>
<feature type="region of interest" description="Disordered" evidence="1">
    <location>
        <begin position="1"/>
        <end position="72"/>
    </location>
</feature>
<dbReference type="AlphaFoldDB" id="A0A8S9Q0P6"/>
<sequence>MRQAWHPPGDFEATRQMSPSANQDLTRNKQSVGTIRRRHVTSRVSAKSEDDTWQPINTQASPIKGTHEEERSTSNFAKLFLTLKIALPSL</sequence>
<comment type="caution">
    <text evidence="2">The sequence shown here is derived from an EMBL/GenBank/DDBJ whole genome shotgun (WGS) entry which is preliminary data.</text>
</comment>
<gene>
    <name evidence="2" type="ORF">F2Q69_00049791</name>
</gene>
<organism evidence="2 3">
    <name type="scientific">Brassica cretica</name>
    <name type="common">Mustard</name>
    <dbReference type="NCBI Taxonomy" id="69181"/>
    <lineage>
        <taxon>Eukaryota</taxon>
        <taxon>Viridiplantae</taxon>
        <taxon>Streptophyta</taxon>
        <taxon>Embryophyta</taxon>
        <taxon>Tracheophyta</taxon>
        <taxon>Spermatophyta</taxon>
        <taxon>Magnoliopsida</taxon>
        <taxon>eudicotyledons</taxon>
        <taxon>Gunneridae</taxon>
        <taxon>Pentapetalae</taxon>
        <taxon>rosids</taxon>
        <taxon>malvids</taxon>
        <taxon>Brassicales</taxon>
        <taxon>Brassicaceae</taxon>
        <taxon>Brassiceae</taxon>
        <taxon>Brassica</taxon>
    </lineage>
</organism>
<dbReference type="Proteomes" id="UP000712600">
    <property type="component" value="Unassembled WGS sequence"/>
</dbReference>